<feature type="region of interest" description="Disordered" evidence="1">
    <location>
        <begin position="1"/>
        <end position="33"/>
    </location>
</feature>
<gene>
    <name evidence="2" type="ORF">DB30_01195</name>
</gene>
<evidence type="ECO:0000313" key="3">
    <source>
        <dbReference type="Proteomes" id="UP000031599"/>
    </source>
</evidence>
<accession>A0A0C2CSM2</accession>
<comment type="caution">
    <text evidence="2">The sequence shown here is derived from an EMBL/GenBank/DDBJ whole genome shotgun (WGS) entry which is preliminary data.</text>
</comment>
<evidence type="ECO:0000256" key="1">
    <source>
        <dbReference type="SAM" id="MobiDB-lite"/>
    </source>
</evidence>
<sequence>MQGGVDDDLSTKRALVGGPCAEHGNGDRLGEDYGGLRAANDDCAGARLSLL</sequence>
<dbReference type="EMBL" id="JMCC02000123">
    <property type="protein sequence ID" value="KIG12630.1"/>
    <property type="molecule type" value="Genomic_DNA"/>
</dbReference>
<dbReference type="AlphaFoldDB" id="A0A0C2CSM2"/>
<proteinExistence type="predicted"/>
<reference evidence="2 3" key="1">
    <citation type="submission" date="2014-12" db="EMBL/GenBank/DDBJ databases">
        <title>Genome assembly of Enhygromyxa salina DSM 15201.</title>
        <authorList>
            <person name="Sharma G."/>
            <person name="Subramanian S."/>
        </authorList>
    </citation>
    <scope>NUCLEOTIDE SEQUENCE [LARGE SCALE GENOMIC DNA]</scope>
    <source>
        <strain evidence="2 3">DSM 15201</strain>
    </source>
</reference>
<evidence type="ECO:0000313" key="2">
    <source>
        <dbReference type="EMBL" id="KIG12630.1"/>
    </source>
</evidence>
<protein>
    <submittedName>
        <fullName evidence="2">Uncharacterized protein</fullName>
    </submittedName>
</protein>
<organism evidence="2 3">
    <name type="scientific">Enhygromyxa salina</name>
    <dbReference type="NCBI Taxonomy" id="215803"/>
    <lineage>
        <taxon>Bacteria</taxon>
        <taxon>Pseudomonadati</taxon>
        <taxon>Myxococcota</taxon>
        <taxon>Polyangia</taxon>
        <taxon>Nannocystales</taxon>
        <taxon>Nannocystaceae</taxon>
        <taxon>Enhygromyxa</taxon>
    </lineage>
</organism>
<name>A0A0C2CSM2_9BACT</name>
<dbReference type="Proteomes" id="UP000031599">
    <property type="component" value="Unassembled WGS sequence"/>
</dbReference>